<accession>A0A6A6JHM9</accession>
<dbReference type="GeneID" id="54551719"/>
<dbReference type="Proteomes" id="UP000800097">
    <property type="component" value="Unassembled WGS sequence"/>
</dbReference>
<name>A0A6A6JHM9_WESOR</name>
<reference evidence="1" key="1">
    <citation type="journal article" date="2020" name="Stud. Mycol.">
        <title>101 Dothideomycetes genomes: a test case for predicting lifestyles and emergence of pathogens.</title>
        <authorList>
            <person name="Haridas S."/>
            <person name="Albert R."/>
            <person name="Binder M."/>
            <person name="Bloem J."/>
            <person name="Labutti K."/>
            <person name="Salamov A."/>
            <person name="Andreopoulos B."/>
            <person name="Baker S."/>
            <person name="Barry K."/>
            <person name="Bills G."/>
            <person name="Bluhm B."/>
            <person name="Cannon C."/>
            <person name="Castanera R."/>
            <person name="Culley D."/>
            <person name="Daum C."/>
            <person name="Ezra D."/>
            <person name="Gonzalez J."/>
            <person name="Henrissat B."/>
            <person name="Kuo A."/>
            <person name="Liang C."/>
            <person name="Lipzen A."/>
            <person name="Lutzoni F."/>
            <person name="Magnuson J."/>
            <person name="Mondo S."/>
            <person name="Nolan M."/>
            <person name="Ohm R."/>
            <person name="Pangilinan J."/>
            <person name="Park H.-J."/>
            <person name="Ramirez L."/>
            <person name="Alfaro M."/>
            <person name="Sun H."/>
            <person name="Tritt A."/>
            <person name="Yoshinaga Y."/>
            <person name="Zwiers L.-H."/>
            <person name="Turgeon B."/>
            <person name="Goodwin S."/>
            <person name="Spatafora J."/>
            <person name="Crous P."/>
            <person name="Grigoriev I."/>
        </authorList>
    </citation>
    <scope>NUCLEOTIDE SEQUENCE</scope>
    <source>
        <strain evidence="1">CBS 379.55</strain>
    </source>
</reference>
<dbReference type="OrthoDB" id="3141857at2759"/>
<evidence type="ECO:0000313" key="1">
    <source>
        <dbReference type="EMBL" id="KAF2275725.1"/>
    </source>
</evidence>
<dbReference type="EMBL" id="ML986496">
    <property type="protein sequence ID" value="KAF2275725.1"/>
    <property type="molecule type" value="Genomic_DNA"/>
</dbReference>
<protein>
    <submittedName>
        <fullName evidence="1">Uncharacterized protein</fullName>
    </submittedName>
</protein>
<sequence>MSSIIGRAALRATPRLRADAEGARAIKQGAKRDPELFPLYVVTAAILGWAGYRFVQAPTGSDSSARPGIAQGVKEHTSALNTVIVPNVTLPKELHEKYNKFGKDEYDF</sequence>
<dbReference type="RefSeq" id="XP_033653264.1">
    <property type="nucleotide sequence ID" value="XM_033798544.1"/>
</dbReference>
<dbReference type="PANTHER" id="PTHR40466">
    <property type="entry name" value="EXPRESSED PROTEIN"/>
    <property type="match status" value="1"/>
</dbReference>
<gene>
    <name evidence="1" type="ORF">EI97DRAFT_434136</name>
</gene>
<evidence type="ECO:0000313" key="2">
    <source>
        <dbReference type="Proteomes" id="UP000800097"/>
    </source>
</evidence>
<dbReference type="AlphaFoldDB" id="A0A6A6JHM9"/>
<keyword evidence="2" id="KW-1185">Reference proteome</keyword>
<dbReference type="PANTHER" id="PTHR40466:SF1">
    <property type="entry name" value="FUNGAL PROTEIN"/>
    <property type="match status" value="1"/>
</dbReference>
<proteinExistence type="predicted"/>
<organism evidence="1 2">
    <name type="scientific">Westerdykella ornata</name>
    <dbReference type="NCBI Taxonomy" id="318751"/>
    <lineage>
        <taxon>Eukaryota</taxon>
        <taxon>Fungi</taxon>
        <taxon>Dikarya</taxon>
        <taxon>Ascomycota</taxon>
        <taxon>Pezizomycotina</taxon>
        <taxon>Dothideomycetes</taxon>
        <taxon>Pleosporomycetidae</taxon>
        <taxon>Pleosporales</taxon>
        <taxon>Sporormiaceae</taxon>
        <taxon>Westerdykella</taxon>
    </lineage>
</organism>
<dbReference type="InterPro" id="IPR039965">
    <property type="entry name" value="C3H7.08c"/>
</dbReference>